<evidence type="ECO:0000313" key="3">
    <source>
        <dbReference type="EMBL" id="KAI6649154.1"/>
    </source>
</evidence>
<proteinExistence type="inferred from homology"/>
<evidence type="ECO:0000256" key="2">
    <source>
        <dbReference type="SAM" id="MobiDB-lite"/>
    </source>
</evidence>
<dbReference type="EMBL" id="JAKMXF010000321">
    <property type="protein sequence ID" value="KAI6649154.1"/>
    <property type="molecule type" value="Genomic_DNA"/>
</dbReference>
<dbReference type="GO" id="GO:0019901">
    <property type="term" value="F:protein kinase binding"/>
    <property type="evidence" value="ECO:0007669"/>
    <property type="project" value="TreeGrafter"/>
</dbReference>
<feature type="region of interest" description="Disordered" evidence="2">
    <location>
        <begin position="80"/>
        <end position="117"/>
    </location>
</feature>
<comment type="caution">
    <text evidence="3">The sequence shown here is derived from an EMBL/GenBank/DDBJ whole genome shotgun (WGS) entry which is preliminary data.</text>
</comment>
<organism evidence="3 4">
    <name type="scientific">Oopsacas minuta</name>
    <dbReference type="NCBI Taxonomy" id="111878"/>
    <lineage>
        <taxon>Eukaryota</taxon>
        <taxon>Metazoa</taxon>
        <taxon>Porifera</taxon>
        <taxon>Hexactinellida</taxon>
        <taxon>Hexasterophora</taxon>
        <taxon>Lyssacinosida</taxon>
        <taxon>Leucopsacidae</taxon>
        <taxon>Oopsacas</taxon>
    </lineage>
</organism>
<evidence type="ECO:0000256" key="1">
    <source>
        <dbReference type="ARBA" id="ARBA00010175"/>
    </source>
</evidence>
<evidence type="ECO:0000313" key="4">
    <source>
        <dbReference type="Proteomes" id="UP001165289"/>
    </source>
</evidence>
<dbReference type="AlphaFoldDB" id="A0AAV7JJX4"/>
<gene>
    <name evidence="3" type="ORF">LOD99_11523</name>
</gene>
<dbReference type="PANTHER" id="PTHR23401">
    <property type="entry name" value="CYCLIN DEPENDANT KINASE-5 ACTIVATOR"/>
    <property type="match status" value="1"/>
</dbReference>
<dbReference type="GO" id="GO:0016301">
    <property type="term" value="F:kinase activity"/>
    <property type="evidence" value="ECO:0007669"/>
    <property type="project" value="UniProtKB-KW"/>
</dbReference>
<name>A0AAV7JJX4_9METZ</name>
<dbReference type="PANTHER" id="PTHR23401:SF0">
    <property type="entry name" value="CYCLIN-DEPENDENT KINASE 5 ACTIVATOR"/>
    <property type="match status" value="1"/>
</dbReference>
<reference evidence="3 4" key="1">
    <citation type="journal article" date="2023" name="BMC Biol.">
        <title>The compact genome of the sponge Oopsacas minuta (Hexactinellida) is lacking key metazoan core genes.</title>
        <authorList>
            <person name="Santini S."/>
            <person name="Schenkelaars Q."/>
            <person name="Jourda C."/>
            <person name="Duchesne M."/>
            <person name="Belahbib H."/>
            <person name="Rocher C."/>
            <person name="Selva M."/>
            <person name="Riesgo A."/>
            <person name="Vervoort M."/>
            <person name="Leys S.P."/>
            <person name="Kodjabachian L."/>
            <person name="Le Bivic A."/>
            <person name="Borchiellini C."/>
            <person name="Claverie J.M."/>
            <person name="Renard E."/>
        </authorList>
    </citation>
    <scope>NUCLEOTIDE SEQUENCE [LARGE SCALE GENOMIC DNA]</scope>
    <source>
        <strain evidence="3">SPO-2</strain>
    </source>
</reference>
<accession>A0AAV7JJX4</accession>
<protein>
    <submittedName>
        <fullName evidence="3">Cyclin-dependent kinase 5 activator 1-like</fullName>
    </submittedName>
</protein>
<dbReference type="InterPro" id="IPR004944">
    <property type="entry name" value="CDK5_activator"/>
</dbReference>
<dbReference type="GO" id="GO:0016533">
    <property type="term" value="C:protein kinase 5 complex"/>
    <property type="evidence" value="ECO:0007669"/>
    <property type="project" value="InterPro"/>
</dbReference>
<dbReference type="SUPFAM" id="SSF47954">
    <property type="entry name" value="Cyclin-like"/>
    <property type="match status" value="1"/>
</dbReference>
<dbReference type="InterPro" id="IPR036915">
    <property type="entry name" value="Cyclin-like_sf"/>
</dbReference>
<dbReference type="Pfam" id="PF03261">
    <property type="entry name" value="CDK5_activator"/>
    <property type="match status" value="1"/>
</dbReference>
<dbReference type="Gene3D" id="1.10.472.10">
    <property type="entry name" value="Cyclin-like"/>
    <property type="match status" value="1"/>
</dbReference>
<feature type="region of interest" description="Disordered" evidence="2">
    <location>
        <begin position="1"/>
        <end position="22"/>
    </location>
</feature>
<sequence>MGSTHSVTATIQQETIPQSQTTGNIAQHYEKLQNARPLYDPSSLPQRSNSVRTAMSIHPPSKLNLNAKLKKFATVAVTRLGLRQPRTDGKDQKSSKKTPVPLSQSFPQIDVTPEDPIDSKPQLTELEQLYQDMNIITRVNKSNIGLLLKAFGRFVVKLCAGMCLKPTAAEVAKWVISMDKSLQDCRWTNKNFVCESHIVFLFMLMEQYSRERTFLNIREVREGIHVCLFISYTYNANEISYPARPFLSLGQDRNKFFQECVGLGLGASSEMLEINQDQDLYRRHLTRLLTYTV</sequence>
<dbReference type="Proteomes" id="UP001165289">
    <property type="component" value="Unassembled WGS sequence"/>
</dbReference>
<keyword evidence="4" id="KW-1185">Reference proteome</keyword>
<comment type="similarity">
    <text evidence="1">Belongs to the cyclin-dependent kinase 5 activator family.</text>
</comment>
<dbReference type="GO" id="GO:0061575">
    <property type="term" value="F:cyclin-dependent protein serine/threonine kinase activator activity"/>
    <property type="evidence" value="ECO:0007669"/>
    <property type="project" value="InterPro"/>
</dbReference>
<keyword evidence="3" id="KW-0808">Transferase</keyword>
<keyword evidence="3" id="KW-0418">Kinase</keyword>
<dbReference type="GO" id="GO:0005737">
    <property type="term" value="C:cytoplasm"/>
    <property type="evidence" value="ECO:0007669"/>
    <property type="project" value="TreeGrafter"/>
</dbReference>
<feature type="compositionally biased region" description="Basic and acidic residues" evidence="2">
    <location>
        <begin position="85"/>
        <end position="94"/>
    </location>
</feature>